<dbReference type="EMBL" id="CP088295">
    <property type="protein sequence ID" value="UUY05225.1"/>
    <property type="molecule type" value="Genomic_DNA"/>
</dbReference>
<proteinExistence type="predicted"/>
<feature type="chain" id="PRO_5047233652" evidence="1">
    <location>
        <begin position="32"/>
        <end position="617"/>
    </location>
</feature>
<feature type="signal peptide" evidence="1">
    <location>
        <begin position="1"/>
        <end position="31"/>
    </location>
</feature>
<evidence type="ECO:0000313" key="3">
    <source>
        <dbReference type="Proteomes" id="UP001058860"/>
    </source>
</evidence>
<evidence type="ECO:0000256" key="1">
    <source>
        <dbReference type="SAM" id="SignalP"/>
    </source>
</evidence>
<dbReference type="Proteomes" id="UP001058860">
    <property type="component" value="Chromosome"/>
</dbReference>
<gene>
    <name evidence="2" type="ORF">LRS13_06800</name>
</gene>
<sequence>MSVLAGRIARRGLIIVAAALSCAALPSTAVAAPDCNPLALTTCLAPFPSNYWADTDPSSPTGLRADIEDDMLRPELLRQLPVEDGISPSGIFNGATGFASSVGAVFEFTDRQAPPPTDGGDVVTAFDLDAGVRVPVHAFISNHARNPILVGDRQSNVLQVFPQVRWGFGHRILVAVSTDMGGDDPAFEELAAKAQPGTKAAAYVEDVADGLEQAGLDPADVRTATLFTVRDRAEVVDATQRLMDDTASRPHETRDVRMNWNYAGPYTAGIVTGKVRVDNYRTRDGKGPVDFTGKTRKDQWLPFQLTLPRSASSRPAPLVIYAHGITIQKESDVLVSQMNAQLGLATISIDWPNHGARSRADGGYLLDLLHPGDLGTLSGLFNQATIDLQGLYEAIGDLQIDVLRRPSLSNWQGRGADGKPDLKTSSISMQGTSLGGVLGGNFAAMSRDLDFIDFHVTGLGLTHIISQTVLWNAFGAVLPQGRTGTEDAVLQGALQQAIDPSDGINTIDFVRNPRPGQEKKPMFVMIGDGDAIVPNPASVAVANLVDLPLTGPERSPMPGVRRAEQADPDGYEIRQYPAFLGKSPIPLLGESTAHIAFAWPEAFNAQARFIKKFGPQP</sequence>
<dbReference type="SUPFAM" id="SSF53474">
    <property type="entry name" value="alpha/beta-Hydrolases"/>
    <property type="match status" value="1"/>
</dbReference>
<keyword evidence="3" id="KW-1185">Reference proteome</keyword>
<accession>A0ABY5PLD8</accession>
<dbReference type="Gene3D" id="3.40.50.1820">
    <property type="entry name" value="alpha/beta hydrolase"/>
    <property type="match status" value="1"/>
</dbReference>
<evidence type="ECO:0000313" key="2">
    <source>
        <dbReference type="EMBL" id="UUY05225.1"/>
    </source>
</evidence>
<keyword evidence="1" id="KW-0732">Signal</keyword>
<protein>
    <submittedName>
        <fullName evidence="2">Uncharacterized protein</fullName>
    </submittedName>
</protein>
<organism evidence="2 3">
    <name type="scientific">Svornostia abyssi</name>
    <dbReference type="NCBI Taxonomy" id="2898438"/>
    <lineage>
        <taxon>Bacteria</taxon>
        <taxon>Bacillati</taxon>
        <taxon>Actinomycetota</taxon>
        <taxon>Thermoleophilia</taxon>
        <taxon>Solirubrobacterales</taxon>
        <taxon>Baekduiaceae</taxon>
        <taxon>Svornostia</taxon>
    </lineage>
</organism>
<dbReference type="InterPro" id="IPR029058">
    <property type="entry name" value="AB_hydrolase_fold"/>
</dbReference>
<dbReference type="RefSeq" id="WP_353865684.1">
    <property type="nucleotide sequence ID" value="NZ_CP088295.1"/>
</dbReference>
<name>A0ABY5PLD8_9ACTN</name>
<reference evidence="3" key="1">
    <citation type="submission" date="2021-11" db="EMBL/GenBank/DDBJ databases">
        <title>Cultivation dependent microbiological survey of springs from the worlds oldest radium mine currently devoted to the extraction of radon-saturated water.</title>
        <authorList>
            <person name="Kapinusova G."/>
            <person name="Smrhova T."/>
            <person name="Strejcek M."/>
            <person name="Suman J."/>
            <person name="Jani K."/>
            <person name="Pajer P."/>
            <person name="Uhlik O."/>
        </authorList>
    </citation>
    <scope>NUCLEOTIDE SEQUENCE [LARGE SCALE GENOMIC DNA]</scope>
    <source>
        <strain evidence="3">J379</strain>
    </source>
</reference>